<feature type="compositionally biased region" description="Polar residues" evidence="1">
    <location>
        <begin position="99"/>
        <end position="109"/>
    </location>
</feature>
<name>A0A4R5UD30_9GAMM</name>
<evidence type="ECO:0000256" key="1">
    <source>
        <dbReference type="SAM" id="MobiDB-lite"/>
    </source>
</evidence>
<protein>
    <submittedName>
        <fullName evidence="2">Uncharacterized protein</fullName>
    </submittedName>
</protein>
<comment type="caution">
    <text evidence="2">The sequence shown here is derived from an EMBL/GenBank/DDBJ whole genome shotgun (WGS) entry which is preliminary data.</text>
</comment>
<evidence type="ECO:0000313" key="2">
    <source>
        <dbReference type="EMBL" id="TDK33184.1"/>
    </source>
</evidence>
<dbReference type="RefSeq" id="WP_133392683.1">
    <property type="nucleotide sequence ID" value="NZ_SMTG01000002.1"/>
</dbReference>
<feature type="region of interest" description="Disordered" evidence="1">
    <location>
        <begin position="78"/>
        <end position="109"/>
    </location>
</feature>
<proteinExistence type="predicted"/>
<keyword evidence="3" id="KW-1185">Reference proteome</keyword>
<gene>
    <name evidence="2" type="ORF">E2F49_03850</name>
</gene>
<organism evidence="2 3">
    <name type="scientific">Luteimonas terrae</name>
    <dbReference type="NCBI Taxonomy" id="1530191"/>
    <lineage>
        <taxon>Bacteria</taxon>
        <taxon>Pseudomonadati</taxon>
        <taxon>Pseudomonadota</taxon>
        <taxon>Gammaproteobacteria</taxon>
        <taxon>Lysobacterales</taxon>
        <taxon>Lysobacteraceae</taxon>
        <taxon>Luteimonas</taxon>
    </lineage>
</organism>
<evidence type="ECO:0000313" key="3">
    <source>
        <dbReference type="Proteomes" id="UP000295543"/>
    </source>
</evidence>
<dbReference type="EMBL" id="SMTG01000002">
    <property type="protein sequence ID" value="TDK33184.1"/>
    <property type="molecule type" value="Genomic_DNA"/>
</dbReference>
<reference evidence="2 3" key="1">
    <citation type="submission" date="2019-03" db="EMBL/GenBank/DDBJ databases">
        <title>Luteimonas zhaokaii sp.nov., isolated from the rectal contents of Plateau pika in Yushu, Qinghai Province, China.</title>
        <authorList>
            <person name="Zhang G."/>
        </authorList>
    </citation>
    <scope>NUCLEOTIDE SEQUENCE [LARGE SCALE GENOMIC DNA]</scope>
    <source>
        <strain evidence="2 3">THG-MD21</strain>
    </source>
</reference>
<accession>A0A4R5UD30</accession>
<dbReference type="AlphaFoldDB" id="A0A4R5UD30"/>
<sequence length="109" mass="11947">MRRRQSNPEYLRAAYLRALEVVDALDSVHADNKSPTLEDRIAYADARRSLQAFADYFHTELSIVARRGGHGHRVRGAAADAVAGRQPRGGRPGIDFDGDTQSRSTGGPE</sequence>
<dbReference type="Proteomes" id="UP000295543">
    <property type="component" value="Unassembled WGS sequence"/>
</dbReference>